<reference evidence="10" key="1">
    <citation type="journal article" date="2019" name="Int. J. Syst. Evol. Microbiol.">
        <title>The Global Catalogue of Microorganisms (GCM) 10K type strain sequencing project: providing services to taxonomists for standard genome sequencing and annotation.</title>
        <authorList>
            <consortium name="The Broad Institute Genomics Platform"/>
            <consortium name="The Broad Institute Genome Sequencing Center for Infectious Disease"/>
            <person name="Wu L."/>
            <person name="Ma J."/>
        </authorList>
    </citation>
    <scope>NUCLEOTIDE SEQUENCE [LARGE SCALE GENOMIC DNA]</scope>
    <source>
        <strain evidence="10">PJ61</strain>
    </source>
</reference>
<dbReference type="Pfam" id="PF00892">
    <property type="entry name" value="EamA"/>
    <property type="match status" value="2"/>
</dbReference>
<feature type="transmembrane region" description="Helical" evidence="7">
    <location>
        <begin position="39"/>
        <end position="58"/>
    </location>
</feature>
<feature type="domain" description="EamA" evidence="8">
    <location>
        <begin position="164"/>
        <end position="297"/>
    </location>
</feature>
<dbReference type="RefSeq" id="WP_376979564.1">
    <property type="nucleotide sequence ID" value="NZ_JBHSDQ010000012.1"/>
</dbReference>
<feature type="transmembrane region" description="Helical" evidence="7">
    <location>
        <begin position="228"/>
        <end position="249"/>
    </location>
</feature>
<dbReference type="InterPro" id="IPR050638">
    <property type="entry name" value="AA-Vitamin_Transporters"/>
</dbReference>
<feature type="transmembrane region" description="Helical" evidence="7">
    <location>
        <begin position="70"/>
        <end position="89"/>
    </location>
</feature>
<keyword evidence="3 7" id="KW-0812">Transmembrane</keyword>
<name>A0ABV8WQP1_9MICC</name>
<dbReference type="SUPFAM" id="SSF103481">
    <property type="entry name" value="Multidrug resistance efflux transporter EmrE"/>
    <property type="match status" value="2"/>
</dbReference>
<sequence>MNQPHPKAQLWGALAVVAASVLWGTTGTAATFAPTVSPLAIGAVAMGLGGLLQALYAARHIRIQSGSLLERWRLVSLGAVAVAVYPLAFYSSMHLSGVAVGTVVSIGSAPLAAALIERFADRKPLSRQWILGALLGVGGAALLSLSGHEPAAAGPGADPWTSTAGILLGLLAGTTYALYSWAAHRLTGQGLTSRAAMGAIFGLGGLLLMPVLALTGGPLLESWRSVGVGAYMAAVPMFAGYLLFGWGLARVGASTATSISLLETVVAAVLAVLVVGERLPALGWLGAAVVLASLFILTPRPKKLRPAPGRAASSLSAGGLASGDAGQHSGAQQQAGAQPQQQNPQHHRSGSR</sequence>
<organism evidence="9 10">
    <name type="scientific">Arthrobacter sedimenti</name>
    <dbReference type="NCBI Taxonomy" id="2694931"/>
    <lineage>
        <taxon>Bacteria</taxon>
        <taxon>Bacillati</taxon>
        <taxon>Actinomycetota</taxon>
        <taxon>Actinomycetes</taxon>
        <taxon>Micrococcales</taxon>
        <taxon>Micrococcaceae</taxon>
        <taxon>Arthrobacter</taxon>
    </lineage>
</organism>
<dbReference type="EMBL" id="JBHSDQ010000012">
    <property type="protein sequence ID" value="MFC4398206.1"/>
    <property type="molecule type" value="Genomic_DNA"/>
</dbReference>
<evidence type="ECO:0000256" key="1">
    <source>
        <dbReference type="ARBA" id="ARBA00004141"/>
    </source>
</evidence>
<feature type="transmembrane region" description="Helical" evidence="7">
    <location>
        <begin position="195"/>
        <end position="216"/>
    </location>
</feature>
<dbReference type="InterPro" id="IPR037185">
    <property type="entry name" value="EmrE-like"/>
</dbReference>
<comment type="similarity">
    <text evidence="2">Belongs to the EamA transporter family.</text>
</comment>
<feature type="region of interest" description="Disordered" evidence="6">
    <location>
        <begin position="303"/>
        <end position="352"/>
    </location>
</feature>
<evidence type="ECO:0000256" key="7">
    <source>
        <dbReference type="SAM" id="Phobius"/>
    </source>
</evidence>
<evidence type="ECO:0000256" key="2">
    <source>
        <dbReference type="ARBA" id="ARBA00007362"/>
    </source>
</evidence>
<keyword evidence="4 7" id="KW-1133">Transmembrane helix</keyword>
<feature type="transmembrane region" description="Helical" evidence="7">
    <location>
        <begin position="95"/>
        <end position="116"/>
    </location>
</feature>
<evidence type="ECO:0000256" key="3">
    <source>
        <dbReference type="ARBA" id="ARBA00022692"/>
    </source>
</evidence>
<comment type="subcellular location">
    <subcellularLocation>
        <location evidence="1">Membrane</location>
        <topology evidence="1">Multi-pass membrane protein</topology>
    </subcellularLocation>
</comment>
<evidence type="ECO:0000313" key="10">
    <source>
        <dbReference type="Proteomes" id="UP001595778"/>
    </source>
</evidence>
<keyword evidence="5 7" id="KW-0472">Membrane</keyword>
<feature type="transmembrane region" description="Helical" evidence="7">
    <location>
        <begin position="281"/>
        <end position="298"/>
    </location>
</feature>
<accession>A0ABV8WQP1</accession>
<dbReference type="PANTHER" id="PTHR32322">
    <property type="entry name" value="INNER MEMBRANE TRANSPORTER"/>
    <property type="match status" value="1"/>
</dbReference>
<dbReference type="Proteomes" id="UP001595778">
    <property type="component" value="Unassembled WGS sequence"/>
</dbReference>
<evidence type="ECO:0000256" key="6">
    <source>
        <dbReference type="SAM" id="MobiDB-lite"/>
    </source>
</evidence>
<protein>
    <submittedName>
        <fullName evidence="9">DMT family transporter</fullName>
    </submittedName>
</protein>
<feature type="transmembrane region" description="Helical" evidence="7">
    <location>
        <begin position="128"/>
        <end position="148"/>
    </location>
</feature>
<gene>
    <name evidence="9" type="ORF">ACFO0G_19105</name>
</gene>
<evidence type="ECO:0000256" key="5">
    <source>
        <dbReference type="ARBA" id="ARBA00023136"/>
    </source>
</evidence>
<feature type="domain" description="EamA" evidence="8">
    <location>
        <begin position="10"/>
        <end position="144"/>
    </location>
</feature>
<evidence type="ECO:0000256" key="4">
    <source>
        <dbReference type="ARBA" id="ARBA00022989"/>
    </source>
</evidence>
<evidence type="ECO:0000313" key="9">
    <source>
        <dbReference type="EMBL" id="MFC4398206.1"/>
    </source>
</evidence>
<feature type="transmembrane region" description="Helical" evidence="7">
    <location>
        <begin position="160"/>
        <end position="183"/>
    </location>
</feature>
<feature type="compositionally biased region" description="Low complexity" evidence="6">
    <location>
        <begin position="306"/>
        <end position="344"/>
    </location>
</feature>
<dbReference type="InterPro" id="IPR000620">
    <property type="entry name" value="EamA_dom"/>
</dbReference>
<keyword evidence="10" id="KW-1185">Reference proteome</keyword>
<dbReference type="PANTHER" id="PTHR32322:SF2">
    <property type="entry name" value="EAMA DOMAIN-CONTAINING PROTEIN"/>
    <property type="match status" value="1"/>
</dbReference>
<evidence type="ECO:0000259" key="8">
    <source>
        <dbReference type="Pfam" id="PF00892"/>
    </source>
</evidence>
<proteinExistence type="inferred from homology"/>
<feature type="transmembrane region" description="Helical" evidence="7">
    <location>
        <begin position="256"/>
        <end position="275"/>
    </location>
</feature>
<comment type="caution">
    <text evidence="9">The sequence shown here is derived from an EMBL/GenBank/DDBJ whole genome shotgun (WGS) entry which is preliminary data.</text>
</comment>